<dbReference type="GeneID" id="107226877"/>
<keyword evidence="2" id="KW-1185">Reference proteome</keyword>
<evidence type="ECO:0000259" key="1">
    <source>
        <dbReference type="Pfam" id="PF09347"/>
    </source>
</evidence>
<proteinExistence type="predicted"/>
<dbReference type="Proteomes" id="UP000829291">
    <property type="component" value="Chromosome 6"/>
</dbReference>
<dbReference type="RefSeq" id="XP_046599714.1">
    <property type="nucleotide sequence ID" value="XM_046743758.1"/>
</dbReference>
<protein>
    <submittedName>
        <fullName evidence="3">Uncharacterized protein C11D3.03c isoform X1</fullName>
    </submittedName>
</protein>
<evidence type="ECO:0000313" key="3">
    <source>
        <dbReference type="RefSeq" id="XP_046599714.1"/>
    </source>
</evidence>
<feature type="domain" description="DUF1989" evidence="1">
    <location>
        <begin position="58"/>
        <end position="237"/>
    </location>
</feature>
<evidence type="ECO:0000313" key="2">
    <source>
        <dbReference type="Proteomes" id="UP000829291"/>
    </source>
</evidence>
<name>A0ABM3GHG6_NEOLC</name>
<accession>A0ABM3GHG6</accession>
<dbReference type="PANTHER" id="PTHR31527">
    <property type="entry name" value="RE64534P"/>
    <property type="match status" value="1"/>
</dbReference>
<reference evidence="3" key="1">
    <citation type="submission" date="2025-08" db="UniProtKB">
        <authorList>
            <consortium name="RefSeq"/>
        </authorList>
    </citation>
    <scope>IDENTIFICATION</scope>
    <source>
        <tissue evidence="3">Thorax and Abdomen</tissue>
    </source>
</reference>
<dbReference type="InterPro" id="IPR018959">
    <property type="entry name" value="DUF1989"/>
</dbReference>
<dbReference type="PANTHER" id="PTHR31527:SF0">
    <property type="entry name" value="RE64534P"/>
    <property type="match status" value="1"/>
</dbReference>
<dbReference type="Pfam" id="PF09347">
    <property type="entry name" value="DUF1989"/>
    <property type="match status" value="1"/>
</dbReference>
<sequence length="274" mass="30794">MTEDRPTSLCPKLNKPREFPKRSPIICYDKPDAVMIDRTAYDKARHDALLGDVVLTMTVPKKSAKTWKMIKGDLCRITVIEGSQVGDINIWNLHNPKERFYSGKTRQLHAAHLTTYDRLWSNLPYLRPLATVIADSLSRYGIDEDGGSVHDVIVSFAGTRCDNHTIELITGKPTNDSCHSYLTKAVEKVGLTEDDVHDVWNIFMCTGFTKDTHQYFCKASPSRKGDYVEFIAEMDLLVGLSACPQGDVSIAVGQPVPDNICYPLGVEVFRRKEK</sequence>
<gene>
    <name evidence="3" type="primary">LOC107226877</name>
</gene>
<organism evidence="2 3">
    <name type="scientific">Neodiprion lecontei</name>
    <name type="common">Redheaded pine sawfly</name>
    <dbReference type="NCBI Taxonomy" id="441921"/>
    <lineage>
        <taxon>Eukaryota</taxon>
        <taxon>Metazoa</taxon>
        <taxon>Ecdysozoa</taxon>
        <taxon>Arthropoda</taxon>
        <taxon>Hexapoda</taxon>
        <taxon>Insecta</taxon>
        <taxon>Pterygota</taxon>
        <taxon>Neoptera</taxon>
        <taxon>Endopterygota</taxon>
        <taxon>Hymenoptera</taxon>
        <taxon>Tenthredinoidea</taxon>
        <taxon>Diprionidae</taxon>
        <taxon>Diprioninae</taxon>
        <taxon>Neodiprion</taxon>
    </lineage>
</organism>